<keyword evidence="1" id="KW-0472">Membrane</keyword>
<proteinExistence type="predicted"/>
<dbReference type="PANTHER" id="PTHR33269:SF17">
    <property type="entry name" value="NADH-UBIQUINONE OXIDOREDUCTASE CHAIN 6"/>
    <property type="match status" value="1"/>
</dbReference>
<accession>A0A381QE44</accession>
<feature type="transmembrane region" description="Helical" evidence="1">
    <location>
        <begin position="84"/>
        <end position="105"/>
    </location>
</feature>
<reference evidence="2" key="1">
    <citation type="submission" date="2018-05" db="EMBL/GenBank/DDBJ databases">
        <authorList>
            <person name="Lanie J.A."/>
            <person name="Ng W.-L."/>
            <person name="Kazmierczak K.M."/>
            <person name="Andrzejewski T.M."/>
            <person name="Davidsen T.M."/>
            <person name="Wayne K.J."/>
            <person name="Tettelin H."/>
            <person name="Glass J.I."/>
            <person name="Rusch D."/>
            <person name="Podicherti R."/>
            <person name="Tsui H.-C.T."/>
            <person name="Winkler M.E."/>
        </authorList>
    </citation>
    <scope>NUCLEOTIDE SEQUENCE</scope>
</reference>
<dbReference type="Pfam" id="PF00499">
    <property type="entry name" value="Oxidored_q3"/>
    <property type="match status" value="1"/>
</dbReference>
<feature type="non-terminal residue" evidence="2">
    <location>
        <position position="1"/>
    </location>
</feature>
<dbReference type="PANTHER" id="PTHR33269">
    <property type="entry name" value="NADH-UBIQUINONE OXIDOREDUCTASE CHAIN 6"/>
    <property type="match status" value="1"/>
</dbReference>
<name>A0A381QE44_9ZZZZ</name>
<dbReference type="EMBL" id="UINC01001322">
    <property type="protein sequence ID" value="SUZ77592.1"/>
    <property type="molecule type" value="Genomic_DNA"/>
</dbReference>
<keyword evidence="1" id="KW-0812">Transmembrane</keyword>
<feature type="transmembrane region" description="Helical" evidence="1">
    <location>
        <begin position="42"/>
        <end position="63"/>
    </location>
</feature>
<evidence type="ECO:0000313" key="2">
    <source>
        <dbReference type="EMBL" id="SUZ77592.1"/>
    </source>
</evidence>
<dbReference type="AlphaFoldDB" id="A0A381QE44"/>
<feature type="transmembrane region" description="Helical" evidence="1">
    <location>
        <begin position="15"/>
        <end position="36"/>
    </location>
</feature>
<evidence type="ECO:0008006" key="3">
    <source>
        <dbReference type="Google" id="ProtNLM"/>
    </source>
</evidence>
<dbReference type="Gene3D" id="1.20.120.1200">
    <property type="entry name" value="NADH-ubiquinone/plastoquinone oxidoreductase chain 6, subunit NuoJ"/>
    <property type="match status" value="1"/>
</dbReference>
<dbReference type="InterPro" id="IPR042106">
    <property type="entry name" value="Nuo/plastoQ_OxRdtase_6_NuoJ"/>
</dbReference>
<evidence type="ECO:0000256" key="1">
    <source>
        <dbReference type="SAM" id="Phobius"/>
    </source>
</evidence>
<dbReference type="GO" id="GO:0008137">
    <property type="term" value="F:NADH dehydrogenase (ubiquinone) activity"/>
    <property type="evidence" value="ECO:0007669"/>
    <property type="project" value="InterPro"/>
</dbReference>
<keyword evidence="1" id="KW-1133">Transmembrane helix</keyword>
<organism evidence="2">
    <name type="scientific">marine metagenome</name>
    <dbReference type="NCBI Taxonomy" id="408172"/>
    <lineage>
        <taxon>unclassified sequences</taxon>
        <taxon>metagenomes</taxon>
        <taxon>ecological metagenomes</taxon>
    </lineage>
</organism>
<sequence length="151" mass="16135">VTIVSAVMVVQSKQLLYSAIALLFTFVGVAGLYIFLWADFIAAVQVVVYVGGILVLIVFGIMLTNKITSVNISHTSVQRGIGATVVLGILAGIGFMIINTPWYQVAATEPAQTTETIGRLLMMDYLLPFEVASLLLLGALIGATTLSRKED</sequence>
<dbReference type="InterPro" id="IPR001457">
    <property type="entry name" value="NADH_UbQ/plastoQ_OxRdtase_su6"/>
</dbReference>
<feature type="transmembrane region" description="Helical" evidence="1">
    <location>
        <begin position="125"/>
        <end position="146"/>
    </location>
</feature>
<gene>
    <name evidence="2" type="ORF">METZ01_LOCUS30446</name>
</gene>
<protein>
    <recommendedName>
        <fullName evidence="3">NADH-quinone oxidoreductase subunit J</fullName>
    </recommendedName>
</protein>